<dbReference type="AlphaFoldDB" id="A0A0H3FV24"/>
<dbReference type="EMBL" id="CP002824">
    <property type="protein sequence ID" value="AEG98431.1"/>
    <property type="molecule type" value="Genomic_DNA"/>
</dbReference>
<reference evidence="2 3" key="1">
    <citation type="journal article" date="2012" name="J. Bacteriol.">
        <title>Complete genome sequence of Enterobacter aerogenes KCTC 2190.</title>
        <authorList>
            <person name="Shin S.H."/>
            <person name="Kim S."/>
            <person name="Kim J.Y."/>
            <person name="Lee S."/>
            <person name="Um Y."/>
            <person name="Oh M.K."/>
            <person name="Kim Y.R."/>
            <person name="Lee J."/>
            <person name="Yang K.S."/>
        </authorList>
    </citation>
    <scope>NUCLEOTIDE SEQUENCE [LARGE SCALE GENOMIC DNA]</scope>
    <source>
        <strain evidence="2 3">KCTC 2190</strain>
    </source>
</reference>
<dbReference type="InterPro" id="IPR029068">
    <property type="entry name" value="Glyas_Bleomycin-R_OHBP_Dase"/>
</dbReference>
<sequence length="127" mass="14067">MKVAHIALWTRHLEQQARFWVEFFAGEINEKYRSKTNPGFESYFVKIGSDVAIELMTKPGLHDSTHDNNHTGWVHLAIAVGGTEQVNALAKRAEMAGILVSAPRTTGDGYYEAVIKDPDGNLVEIVA</sequence>
<proteinExistence type="predicted"/>
<gene>
    <name evidence="2" type="ordered locus">EAE_17600</name>
</gene>
<dbReference type="HOGENOM" id="CLU_046006_16_0_6"/>
<dbReference type="Pfam" id="PF00903">
    <property type="entry name" value="Glyoxalase"/>
    <property type="match status" value="1"/>
</dbReference>
<dbReference type="KEGG" id="eae:EAE_17600"/>
<dbReference type="InterPro" id="IPR004360">
    <property type="entry name" value="Glyas_Fos-R_dOase_dom"/>
</dbReference>
<dbReference type="InterPro" id="IPR051332">
    <property type="entry name" value="Fosfomycin_Res_Enzymes"/>
</dbReference>
<dbReference type="SUPFAM" id="SSF54593">
    <property type="entry name" value="Glyoxalase/Bleomycin resistance protein/Dihydroxybiphenyl dioxygenase"/>
    <property type="match status" value="1"/>
</dbReference>
<dbReference type="GeneID" id="93311713"/>
<dbReference type="PROSITE" id="PS51819">
    <property type="entry name" value="VOC"/>
    <property type="match status" value="1"/>
</dbReference>
<organism evidence="2 3">
    <name type="scientific">Klebsiella aerogenes (strain ATCC 13048 / DSM 30053 / CCUG 1429 / JCM 1235 / KCTC 2190 / NBRC 13534 / NCIMB 10102 / NCTC 10006 / CDC 819-56)</name>
    <name type="common">Enterobacter aerogenes</name>
    <dbReference type="NCBI Taxonomy" id="1028307"/>
    <lineage>
        <taxon>Bacteria</taxon>
        <taxon>Pseudomonadati</taxon>
        <taxon>Pseudomonadota</taxon>
        <taxon>Gammaproteobacteria</taxon>
        <taxon>Enterobacterales</taxon>
        <taxon>Enterobacteriaceae</taxon>
        <taxon>Klebsiella/Raoultella group</taxon>
        <taxon>Klebsiella</taxon>
    </lineage>
</organism>
<dbReference type="InterPro" id="IPR037523">
    <property type="entry name" value="VOC_core"/>
</dbReference>
<dbReference type="GO" id="GO:0051213">
    <property type="term" value="F:dioxygenase activity"/>
    <property type="evidence" value="ECO:0007669"/>
    <property type="project" value="UniProtKB-KW"/>
</dbReference>
<accession>A0A0H3FV24</accession>
<dbReference type="RefSeq" id="WP_015366921.1">
    <property type="nucleotide sequence ID" value="NC_015663.1"/>
</dbReference>
<dbReference type="Proteomes" id="UP000008881">
    <property type="component" value="Chromosome"/>
</dbReference>
<keyword evidence="2" id="KW-0223">Dioxygenase</keyword>
<dbReference type="Gene3D" id="3.10.180.10">
    <property type="entry name" value="2,3-Dihydroxybiphenyl 1,2-Dioxygenase, domain 1"/>
    <property type="match status" value="1"/>
</dbReference>
<feature type="domain" description="VOC" evidence="1">
    <location>
        <begin position="2"/>
        <end position="127"/>
    </location>
</feature>
<dbReference type="PANTHER" id="PTHR36113">
    <property type="entry name" value="LYASE, PUTATIVE-RELATED-RELATED"/>
    <property type="match status" value="1"/>
</dbReference>
<evidence type="ECO:0000313" key="3">
    <source>
        <dbReference type="Proteomes" id="UP000008881"/>
    </source>
</evidence>
<dbReference type="eggNOG" id="COG0346">
    <property type="taxonomic scope" value="Bacteria"/>
</dbReference>
<dbReference type="PANTHER" id="PTHR36113:SF1">
    <property type="entry name" value="GLYOXALASE_BLEOMYCIN RESISTANCE PROTEIN_DIOXYGENASE"/>
    <property type="match status" value="1"/>
</dbReference>
<keyword evidence="3" id="KW-1185">Reference proteome</keyword>
<evidence type="ECO:0000313" key="2">
    <source>
        <dbReference type="EMBL" id="AEG98431.1"/>
    </source>
</evidence>
<evidence type="ECO:0000259" key="1">
    <source>
        <dbReference type="PROSITE" id="PS51819"/>
    </source>
</evidence>
<name>A0A0H3FV24_KLEAK</name>
<dbReference type="OrthoDB" id="9800438at2"/>
<dbReference type="PATRIC" id="fig|1028307.3.peg.3516"/>
<keyword evidence="2" id="KW-0560">Oxidoreductase</keyword>
<protein>
    <submittedName>
        <fullName evidence="2">Glyoxalase/bleomycin resistance protein/dioxygenase</fullName>
    </submittedName>
</protein>